<name>A0A4D7YRR8_AGRTU</name>
<keyword evidence="1" id="KW-0614">Plasmid</keyword>
<dbReference type="AlphaFoldDB" id="A0A4D7YRR8"/>
<sequence length="110" mass="11841">MASGPSGIGSLNCVVFRFPGKFEGSIAAGIGSEALCVGKFKKFEKTTFRDEAKLEAIEREKRTGQPRRHMASAPVTISGSWCGCVSLEQGPVQADLDYWNDGDRLGADGW</sequence>
<organism evidence="1 2">
    <name type="scientific">Agrobacterium tumefaciens</name>
    <dbReference type="NCBI Taxonomy" id="358"/>
    <lineage>
        <taxon>Bacteria</taxon>
        <taxon>Pseudomonadati</taxon>
        <taxon>Pseudomonadota</taxon>
        <taxon>Alphaproteobacteria</taxon>
        <taxon>Hyphomicrobiales</taxon>
        <taxon>Rhizobiaceae</taxon>
        <taxon>Rhizobium/Agrobacterium group</taxon>
        <taxon>Agrobacterium</taxon>
        <taxon>Agrobacterium tumefaciens complex</taxon>
    </lineage>
</organism>
<geneLocation type="plasmid" evidence="2">
    <name>patcfbp7129a</name>
</geneLocation>
<reference evidence="1 2" key="1">
    <citation type="submission" date="2019-04" db="EMBL/GenBank/DDBJ databases">
        <title>Complete genome sequence of Agrobacterium tumefaciens CFBP7129.</title>
        <authorList>
            <person name="Haryono M."/>
            <person name="Lin Y.-C."/>
            <person name="Lai E.-M."/>
            <person name="Kuo C.-H."/>
        </authorList>
    </citation>
    <scope>NUCLEOTIDE SEQUENCE [LARGE SCALE GENOMIC DNA]</scope>
    <source>
        <strain evidence="1 2">CFBP7129</strain>
        <plasmid evidence="2">patcfbp7129a</plasmid>
    </source>
</reference>
<accession>A0A4D7YRR8</accession>
<protein>
    <submittedName>
        <fullName evidence="1">Uncharacterized protein</fullName>
    </submittedName>
</protein>
<dbReference type="EMBL" id="CP039924">
    <property type="protein sequence ID" value="QCL97638.1"/>
    <property type="molecule type" value="Genomic_DNA"/>
</dbReference>
<gene>
    <name evidence="1" type="ORF">CFBP7129_25675</name>
</gene>
<evidence type="ECO:0000313" key="2">
    <source>
        <dbReference type="Proteomes" id="UP000298649"/>
    </source>
</evidence>
<dbReference type="Proteomes" id="UP000298649">
    <property type="component" value="Plasmid pAtCFBP7129a"/>
</dbReference>
<evidence type="ECO:0000313" key="1">
    <source>
        <dbReference type="EMBL" id="QCL97638.1"/>
    </source>
</evidence>
<proteinExistence type="predicted"/>